<evidence type="ECO:0000256" key="1">
    <source>
        <dbReference type="ARBA" id="ARBA00022553"/>
    </source>
</evidence>
<dbReference type="PROSITE" id="PS50110">
    <property type="entry name" value="RESPONSE_REGULATORY"/>
    <property type="match status" value="1"/>
</dbReference>
<evidence type="ECO:0000256" key="3">
    <source>
        <dbReference type="ARBA" id="ARBA00023163"/>
    </source>
</evidence>
<dbReference type="Gene3D" id="3.40.50.2300">
    <property type="match status" value="1"/>
</dbReference>
<dbReference type="Pfam" id="PF00072">
    <property type="entry name" value="Response_reg"/>
    <property type="match status" value="1"/>
</dbReference>
<evidence type="ECO:0000313" key="7">
    <source>
        <dbReference type="Proteomes" id="UP001217476"/>
    </source>
</evidence>
<feature type="domain" description="Response regulatory" evidence="5">
    <location>
        <begin position="3"/>
        <end position="116"/>
    </location>
</feature>
<dbReference type="InterPro" id="IPR050595">
    <property type="entry name" value="Bact_response_regulator"/>
</dbReference>
<proteinExistence type="predicted"/>
<keyword evidence="3" id="KW-0804">Transcription</keyword>
<dbReference type="EMBL" id="CP119312">
    <property type="protein sequence ID" value="WEK03654.1"/>
    <property type="molecule type" value="Genomic_DNA"/>
</dbReference>
<evidence type="ECO:0000259" key="5">
    <source>
        <dbReference type="PROSITE" id="PS50110"/>
    </source>
</evidence>
<organism evidence="6 7">
    <name type="scientific">Candidatus Devosia phytovorans</name>
    <dbReference type="NCBI Taxonomy" id="3121372"/>
    <lineage>
        <taxon>Bacteria</taxon>
        <taxon>Pseudomonadati</taxon>
        <taxon>Pseudomonadota</taxon>
        <taxon>Alphaproteobacteria</taxon>
        <taxon>Hyphomicrobiales</taxon>
        <taxon>Devosiaceae</taxon>
        <taxon>Devosia</taxon>
    </lineage>
</organism>
<evidence type="ECO:0000313" key="6">
    <source>
        <dbReference type="EMBL" id="WEK03654.1"/>
    </source>
</evidence>
<dbReference type="PANTHER" id="PTHR44591:SF3">
    <property type="entry name" value="RESPONSE REGULATORY DOMAIN-CONTAINING PROTEIN"/>
    <property type="match status" value="1"/>
</dbReference>
<dbReference type="SUPFAM" id="SSF52172">
    <property type="entry name" value="CheY-like"/>
    <property type="match status" value="1"/>
</dbReference>
<dbReference type="SMART" id="SM00448">
    <property type="entry name" value="REC"/>
    <property type="match status" value="1"/>
</dbReference>
<dbReference type="PANTHER" id="PTHR44591">
    <property type="entry name" value="STRESS RESPONSE REGULATOR PROTEIN 1"/>
    <property type="match status" value="1"/>
</dbReference>
<protein>
    <submittedName>
        <fullName evidence="6">Response regulator</fullName>
    </submittedName>
</protein>
<evidence type="ECO:0000256" key="4">
    <source>
        <dbReference type="PROSITE-ProRule" id="PRU00169"/>
    </source>
</evidence>
<dbReference type="InterPro" id="IPR011006">
    <property type="entry name" value="CheY-like_superfamily"/>
</dbReference>
<evidence type="ECO:0000256" key="2">
    <source>
        <dbReference type="ARBA" id="ARBA00023015"/>
    </source>
</evidence>
<gene>
    <name evidence="6" type="ORF">P0Y65_15860</name>
</gene>
<reference evidence="6" key="1">
    <citation type="submission" date="2023-03" db="EMBL/GenBank/DDBJ databases">
        <title>Andean soil-derived lignocellulolytic bacterial consortium as a source of novel taxa and putative plastic-active enzymes.</title>
        <authorList>
            <person name="Diaz-Garcia L."/>
            <person name="Chuvochina M."/>
            <person name="Feuerriegel G."/>
            <person name="Bunk B."/>
            <person name="Sproer C."/>
            <person name="Streit W.R."/>
            <person name="Rodriguez L.M."/>
            <person name="Overmann J."/>
            <person name="Jimenez D.J."/>
        </authorList>
    </citation>
    <scope>NUCLEOTIDE SEQUENCE</scope>
    <source>
        <strain evidence="6">MAG 4196</strain>
    </source>
</reference>
<accession>A0AAJ6AZZ5</accession>
<dbReference type="GO" id="GO:0000160">
    <property type="term" value="P:phosphorelay signal transduction system"/>
    <property type="evidence" value="ECO:0007669"/>
    <property type="project" value="InterPro"/>
</dbReference>
<dbReference type="InterPro" id="IPR001789">
    <property type="entry name" value="Sig_transdc_resp-reg_receiver"/>
</dbReference>
<dbReference type="AlphaFoldDB" id="A0AAJ6AZZ5"/>
<sequence>MTTILVVEDESLIRMAIVDHLEESGFDVVEARDADQALKLLAVRDDIRIIFTDVDMPGSMDGIRLAQAVRDGWPPIRIYVTSGLWRLNSDELPDETVFIPKPYNADELVEQFRAIAH</sequence>
<keyword evidence="1 4" id="KW-0597">Phosphoprotein</keyword>
<dbReference type="Proteomes" id="UP001217476">
    <property type="component" value="Chromosome"/>
</dbReference>
<name>A0AAJ6AZZ5_9HYPH</name>
<feature type="modified residue" description="4-aspartylphosphate" evidence="4">
    <location>
        <position position="53"/>
    </location>
</feature>
<keyword evidence="2" id="KW-0805">Transcription regulation</keyword>